<feature type="region of interest" description="Disordered" evidence="1">
    <location>
        <begin position="1"/>
        <end position="23"/>
    </location>
</feature>
<organism evidence="2 3">
    <name type="scientific">Armillaria borealis</name>
    <dbReference type="NCBI Taxonomy" id="47425"/>
    <lineage>
        <taxon>Eukaryota</taxon>
        <taxon>Fungi</taxon>
        <taxon>Dikarya</taxon>
        <taxon>Basidiomycota</taxon>
        <taxon>Agaricomycotina</taxon>
        <taxon>Agaricomycetes</taxon>
        <taxon>Agaricomycetidae</taxon>
        <taxon>Agaricales</taxon>
        <taxon>Marasmiineae</taxon>
        <taxon>Physalacriaceae</taxon>
        <taxon>Armillaria</taxon>
    </lineage>
</organism>
<dbReference type="EMBL" id="JAUEPT010000055">
    <property type="protein sequence ID" value="KAK0436351.1"/>
    <property type="molecule type" value="Genomic_DNA"/>
</dbReference>
<gene>
    <name evidence="2" type="ORF">EV421DRAFT_1907968</name>
</gene>
<accession>A0AA39MIQ2</accession>
<dbReference type="AlphaFoldDB" id="A0AA39MIQ2"/>
<evidence type="ECO:0000313" key="2">
    <source>
        <dbReference type="EMBL" id="KAK0436351.1"/>
    </source>
</evidence>
<proteinExistence type="predicted"/>
<protein>
    <submittedName>
        <fullName evidence="2">Uncharacterized protein</fullName>
    </submittedName>
</protein>
<feature type="compositionally biased region" description="Acidic residues" evidence="1">
    <location>
        <begin position="65"/>
        <end position="93"/>
    </location>
</feature>
<evidence type="ECO:0000256" key="1">
    <source>
        <dbReference type="SAM" id="MobiDB-lite"/>
    </source>
</evidence>
<feature type="compositionally biased region" description="Acidic residues" evidence="1">
    <location>
        <begin position="1"/>
        <end position="19"/>
    </location>
</feature>
<evidence type="ECO:0000313" key="3">
    <source>
        <dbReference type="Proteomes" id="UP001175226"/>
    </source>
</evidence>
<keyword evidence="3" id="KW-1185">Reference proteome</keyword>
<name>A0AA39MIQ2_9AGAR</name>
<sequence length="212" mass="23269">MWREEEDTLESDEEEEGMLESDKQDMLLCIDPADFARNSAAHFARSLILYALKVKDECQDINSEHEEEEDDDGDDCDGESSEDDLQSDSDADGSEYHPLKPRKGQVARISASLEESTINVSDSDAMNIDVNLDGGEASVAPIPASRMNVDEGEALVSSIPVISTSQQSAVMVTNTGATDFDDKMGARTAKVENMGLTYKKLYSSNPWTIEGW</sequence>
<reference evidence="2" key="1">
    <citation type="submission" date="2023-06" db="EMBL/GenBank/DDBJ databases">
        <authorList>
            <consortium name="Lawrence Berkeley National Laboratory"/>
            <person name="Ahrendt S."/>
            <person name="Sahu N."/>
            <person name="Indic B."/>
            <person name="Wong-Bajracharya J."/>
            <person name="Merenyi Z."/>
            <person name="Ke H.-M."/>
            <person name="Monk M."/>
            <person name="Kocsube S."/>
            <person name="Drula E."/>
            <person name="Lipzen A."/>
            <person name="Balint B."/>
            <person name="Henrissat B."/>
            <person name="Andreopoulos B."/>
            <person name="Martin F.M."/>
            <person name="Harder C.B."/>
            <person name="Rigling D."/>
            <person name="Ford K.L."/>
            <person name="Foster G.D."/>
            <person name="Pangilinan J."/>
            <person name="Papanicolaou A."/>
            <person name="Barry K."/>
            <person name="LaButti K."/>
            <person name="Viragh M."/>
            <person name="Koriabine M."/>
            <person name="Yan M."/>
            <person name="Riley R."/>
            <person name="Champramary S."/>
            <person name="Plett K.L."/>
            <person name="Tsai I.J."/>
            <person name="Slot J."/>
            <person name="Sipos G."/>
            <person name="Plett J."/>
            <person name="Nagy L.G."/>
            <person name="Grigoriev I.V."/>
        </authorList>
    </citation>
    <scope>NUCLEOTIDE SEQUENCE</scope>
    <source>
        <strain evidence="2">FPL87.14</strain>
    </source>
</reference>
<dbReference type="Proteomes" id="UP001175226">
    <property type="component" value="Unassembled WGS sequence"/>
</dbReference>
<comment type="caution">
    <text evidence="2">The sequence shown here is derived from an EMBL/GenBank/DDBJ whole genome shotgun (WGS) entry which is preliminary data.</text>
</comment>
<feature type="region of interest" description="Disordered" evidence="1">
    <location>
        <begin position="62"/>
        <end position="105"/>
    </location>
</feature>